<accession>A0A922NIQ8</accession>
<dbReference type="PANTHER" id="PTHR11439">
    <property type="entry name" value="GAG-POL-RELATED RETROTRANSPOSON"/>
    <property type="match status" value="1"/>
</dbReference>
<dbReference type="CDD" id="cd09272">
    <property type="entry name" value="RNase_HI_RT_Ty1"/>
    <property type="match status" value="1"/>
</dbReference>
<evidence type="ECO:0000313" key="1">
    <source>
        <dbReference type="EMBL" id="KAI1516695.1"/>
    </source>
</evidence>
<gene>
    <name evidence="1" type="ORF">Ptr86124_003632</name>
</gene>
<reference evidence="2" key="1">
    <citation type="journal article" date="2022" name="Microb. Genom.">
        <title>A global pangenome for the wheat fungal pathogen Pyrenophora tritici-repentis and prediction of effector protein structural homology.</title>
        <authorList>
            <person name="Moolhuijzen P.M."/>
            <person name="See P.T."/>
            <person name="Shi G."/>
            <person name="Powell H.R."/>
            <person name="Cockram J."/>
            <person name="Jorgensen L.N."/>
            <person name="Benslimane H."/>
            <person name="Strelkov S.E."/>
            <person name="Turner J."/>
            <person name="Liu Z."/>
            <person name="Moffat C.S."/>
        </authorList>
    </citation>
    <scope>NUCLEOTIDE SEQUENCE [LARGE SCALE GENOMIC DNA]</scope>
</reference>
<proteinExistence type="predicted"/>
<evidence type="ECO:0000313" key="2">
    <source>
        <dbReference type="Proteomes" id="UP000249757"/>
    </source>
</evidence>
<sequence length="219" mass="24547">MVLTRPDIAFTLGKLSQYMSDPAEHHGHALKNLLRYLRSTVTMKLRYGPGGVHSQFVIYSDADWASDMVDRKSVSGSTAMFYGGPISWSSKKQRSVATSSCESEYIALSTCCKQGQWIAQMFRDLGFPKYIGKDTNKVQMLGDNQGAIALTKNPHLHERSKHIDVCYHFIRDLAEQGKLDVAYVPTVDMVADGMTKPLQRVAFEKFKNQLGVVLRPDLP</sequence>
<organism evidence="1 2">
    <name type="scientific">Pyrenophora tritici-repentis</name>
    <dbReference type="NCBI Taxonomy" id="45151"/>
    <lineage>
        <taxon>Eukaryota</taxon>
        <taxon>Fungi</taxon>
        <taxon>Dikarya</taxon>
        <taxon>Ascomycota</taxon>
        <taxon>Pezizomycotina</taxon>
        <taxon>Dothideomycetes</taxon>
        <taxon>Pleosporomycetidae</taxon>
        <taxon>Pleosporales</taxon>
        <taxon>Pleosporineae</taxon>
        <taxon>Pleosporaceae</taxon>
        <taxon>Pyrenophora</taxon>
    </lineage>
</organism>
<dbReference type="Proteomes" id="UP000249757">
    <property type="component" value="Unassembled WGS sequence"/>
</dbReference>
<comment type="caution">
    <text evidence="1">The sequence shown here is derived from an EMBL/GenBank/DDBJ whole genome shotgun (WGS) entry which is preliminary data.</text>
</comment>
<dbReference type="AlphaFoldDB" id="A0A922NIQ8"/>
<keyword evidence="2" id="KW-1185">Reference proteome</keyword>
<dbReference type="EMBL" id="NRDI02000004">
    <property type="protein sequence ID" value="KAI1516695.1"/>
    <property type="molecule type" value="Genomic_DNA"/>
</dbReference>
<protein>
    <submittedName>
        <fullName evidence="1">Uncharacterized protein</fullName>
    </submittedName>
</protein>
<dbReference type="PANTHER" id="PTHR11439:SF483">
    <property type="entry name" value="PEPTIDE SYNTHASE GLIP-LIKE, PUTATIVE (AFU_ORTHOLOGUE AFUA_3G12920)-RELATED"/>
    <property type="match status" value="1"/>
</dbReference>
<name>A0A922NIQ8_9PLEO</name>